<dbReference type="Proteomes" id="UP001451571">
    <property type="component" value="Chromosome"/>
</dbReference>
<gene>
    <name evidence="1" type="ORF">V6984_08790</name>
</gene>
<dbReference type="RefSeq" id="WP_342759410.1">
    <property type="nucleotide sequence ID" value="NZ_CP146256.1"/>
</dbReference>
<evidence type="ECO:0000313" key="1">
    <source>
        <dbReference type="EMBL" id="XAH75834.1"/>
    </source>
</evidence>
<proteinExistence type="predicted"/>
<keyword evidence="2" id="KW-1185">Reference proteome</keyword>
<accession>A0ABZ3EZW6</accession>
<protein>
    <recommendedName>
        <fullName evidence="3">Major capsid protein E</fullName>
    </recommendedName>
</protein>
<evidence type="ECO:0008006" key="3">
    <source>
        <dbReference type="Google" id="ProtNLM"/>
    </source>
</evidence>
<organism evidence="1 2">
    <name type="scientific">Kineothrix sedimenti</name>
    <dbReference type="NCBI Taxonomy" id="3123317"/>
    <lineage>
        <taxon>Bacteria</taxon>
        <taxon>Bacillati</taxon>
        <taxon>Bacillota</taxon>
        <taxon>Clostridia</taxon>
        <taxon>Lachnospirales</taxon>
        <taxon>Lachnospiraceae</taxon>
        <taxon>Kineothrix</taxon>
    </lineage>
</organism>
<reference evidence="1 2" key="1">
    <citation type="submission" date="2024-02" db="EMBL/GenBank/DDBJ databases">
        <title>Bacterial strain from lacustrine sediment.</title>
        <authorList>
            <person name="Petit C."/>
            <person name="Fadhlaoui K."/>
        </authorList>
    </citation>
    <scope>NUCLEOTIDE SEQUENCE [LARGE SCALE GENOMIC DNA]</scope>
    <source>
        <strain evidence="1 2">IPX-CK</strain>
    </source>
</reference>
<sequence>MNYSFELNNARNDATFSSGRVTEKSPVVEVFSAMVNGEEVGKFGKKADAAVKFIKDLGAKAALNDPVAISELNEIRKFVMNPKLLQEIKLLSVFGSYKPLGWNDTAYLEKITYENIRSDIQAEGQDVSTAFSRKSKSPLAPITISGGHKSDYREIELGDMTTENTLMEEVRKEIRNKATMYVLETVFKAVESATGVRYFYENAGLAKASVDALLTKIRRYGKPNVHGDYALLAQFLPWIGYAGTLGSNAITGVSQKLLDEIADNGIIGSYNGSVLVEIPNGYNFNKIVTDGEGEKNYDVLLPAGLGIVTPAAPANGIAPVQSFSIGGMTSFSGNSVSTGEIMTRFDLKIAVGVAAPECIAIIHDTNLDQL</sequence>
<name>A0ABZ3EZW6_9FIRM</name>
<evidence type="ECO:0000313" key="2">
    <source>
        <dbReference type="Proteomes" id="UP001451571"/>
    </source>
</evidence>
<dbReference type="EMBL" id="CP146256">
    <property type="protein sequence ID" value="XAH75834.1"/>
    <property type="molecule type" value="Genomic_DNA"/>
</dbReference>